<organism evidence="1 2">
    <name type="scientific">Coccidioides immitis (strain RS)</name>
    <name type="common">Valley fever fungus</name>
    <dbReference type="NCBI Taxonomy" id="246410"/>
    <lineage>
        <taxon>Eukaryota</taxon>
        <taxon>Fungi</taxon>
        <taxon>Dikarya</taxon>
        <taxon>Ascomycota</taxon>
        <taxon>Pezizomycotina</taxon>
        <taxon>Eurotiomycetes</taxon>
        <taxon>Eurotiomycetidae</taxon>
        <taxon>Onygenales</taxon>
        <taxon>Onygenaceae</taxon>
        <taxon>Coccidioides</taxon>
    </lineage>
</organism>
<accession>J3K1K7</accession>
<keyword evidence="2" id="KW-1185">Reference proteome</keyword>
<evidence type="ECO:0000313" key="1">
    <source>
        <dbReference type="EMBL" id="EAS27879.3"/>
    </source>
</evidence>
<evidence type="ECO:0000313" key="2">
    <source>
        <dbReference type="Proteomes" id="UP000001261"/>
    </source>
</evidence>
<dbReference type="InParanoid" id="J3K1K7"/>
<dbReference type="Proteomes" id="UP000001261">
    <property type="component" value="Unassembled WGS sequence"/>
</dbReference>
<dbReference type="GeneID" id="4558720"/>
<sequence>MKKQASAAKRVLPEFITVVCKSKTAGKKGERGLIWWTGGCAKRKEIVLTCHNGPRGSTQQDSENEWQALPMKQGKRHTSNKTPATHPSVDFNFCIASRSDFDFGNAEANQARLSQAENVRLSSEATRVAHQQNQAQGRKMDISCSFNNKMQ</sequence>
<dbReference type="VEuPathDB" id="FungiDB:CIMG_09083"/>
<gene>
    <name evidence="1" type="ORF">CIMG_09083</name>
</gene>
<proteinExistence type="predicted"/>
<dbReference type="AlphaFoldDB" id="J3K1K7"/>
<reference evidence="2" key="1">
    <citation type="journal article" date="2009" name="Genome Res.">
        <title>Comparative genomic analyses of the human fungal pathogens Coccidioides and their relatives.</title>
        <authorList>
            <person name="Sharpton T.J."/>
            <person name="Stajich J.E."/>
            <person name="Rounsley S.D."/>
            <person name="Gardner M.J."/>
            <person name="Wortman J.R."/>
            <person name="Jordar V.S."/>
            <person name="Maiti R."/>
            <person name="Kodira C.D."/>
            <person name="Neafsey D.E."/>
            <person name="Zeng Q."/>
            <person name="Hung C.-Y."/>
            <person name="McMahan C."/>
            <person name="Muszewska A."/>
            <person name="Grynberg M."/>
            <person name="Mandel M.A."/>
            <person name="Kellner E.M."/>
            <person name="Barker B.M."/>
            <person name="Galgiani J.N."/>
            <person name="Orbach M.J."/>
            <person name="Kirkland T.N."/>
            <person name="Cole G.T."/>
            <person name="Henn M.R."/>
            <person name="Birren B.W."/>
            <person name="Taylor J.W."/>
        </authorList>
    </citation>
    <scope>NUCLEOTIDE SEQUENCE [LARGE SCALE GENOMIC DNA]</scope>
    <source>
        <strain evidence="2">RS</strain>
    </source>
</reference>
<reference evidence="2" key="2">
    <citation type="journal article" date="2010" name="Genome Res.">
        <title>Population genomic sequencing of Coccidioides fungi reveals recent hybridization and transposon control.</title>
        <authorList>
            <person name="Neafsey D.E."/>
            <person name="Barker B.M."/>
            <person name="Sharpton T.J."/>
            <person name="Stajich J.E."/>
            <person name="Park D.J."/>
            <person name="Whiston E."/>
            <person name="Hung C.-Y."/>
            <person name="McMahan C."/>
            <person name="White J."/>
            <person name="Sykes S."/>
            <person name="Heiman D."/>
            <person name="Young S."/>
            <person name="Zeng Q."/>
            <person name="Abouelleil A."/>
            <person name="Aftuck L."/>
            <person name="Bessette D."/>
            <person name="Brown A."/>
            <person name="FitzGerald M."/>
            <person name="Lui A."/>
            <person name="Macdonald J.P."/>
            <person name="Priest M."/>
            <person name="Orbach M.J."/>
            <person name="Galgiani J.N."/>
            <person name="Kirkland T.N."/>
            <person name="Cole G.T."/>
            <person name="Birren B.W."/>
            <person name="Henn M.R."/>
            <person name="Taylor J.W."/>
            <person name="Rounsley S.D."/>
        </authorList>
    </citation>
    <scope>GENOME REANNOTATION</scope>
    <source>
        <strain evidence="2">RS</strain>
    </source>
</reference>
<dbReference type="KEGG" id="cim:CIMG_09083"/>
<name>J3K1K7_COCIM</name>
<dbReference type="EMBL" id="GG704915">
    <property type="protein sequence ID" value="EAS27879.3"/>
    <property type="molecule type" value="Genomic_DNA"/>
</dbReference>
<dbReference type="RefSeq" id="XP_001239462.2">
    <property type="nucleotide sequence ID" value="XM_001239461.2"/>
</dbReference>
<protein>
    <submittedName>
        <fullName evidence="1">Uncharacterized protein</fullName>
    </submittedName>
</protein>